<evidence type="ECO:0000313" key="3">
    <source>
        <dbReference type="EMBL" id="OIT38629.1"/>
    </source>
</evidence>
<dbReference type="PANTHER" id="PTHR33184">
    <property type="entry name" value="PROTEIN TAPETUM DETERMINANT 1-LIKE-RELATED"/>
    <property type="match status" value="1"/>
</dbReference>
<dbReference type="PANTHER" id="PTHR33184:SF34">
    <property type="entry name" value="TPD1 PROTEIN HOMOLOG 1-LIKE"/>
    <property type="match status" value="1"/>
</dbReference>
<feature type="non-terminal residue" evidence="3">
    <location>
        <position position="135"/>
    </location>
</feature>
<comment type="caution">
    <text evidence="3">The sequence shown here is derived from an EMBL/GenBank/DDBJ whole genome shotgun (WGS) entry which is preliminary data.</text>
</comment>
<protein>
    <submittedName>
        <fullName evidence="3">Tpd1 protein -like 1</fullName>
    </submittedName>
</protein>
<feature type="signal peptide" evidence="2">
    <location>
        <begin position="1"/>
        <end position="21"/>
    </location>
</feature>
<evidence type="ECO:0000313" key="4">
    <source>
        <dbReference type="Proteomes" id="UP000187609"/>
    </source>
</evidence>
<feature type="non-terminal residue" evidence="3">
    <location>
        <position position="1"/>
    </location>
</feature>
<dbReference type="STRING" id="49451.A0A314LC79"/>
<feature type="chain" id="PRO_5016414355" evidence="2">
    <location>
        <begin position="22"/>
        <end position="135"/>
    </location>
</feature>
<evidence type="ECO:0000256" key="1">
    <source>
        <dbReference type="ARBA" id="ARBA00022729"/>
    </source>
</evidence>
<evidence type="ECO:0000256" key="2">
    <source>
        <dbReference type="SAM" id="SignalP"/>
    </source>
</evidence>
<dbReference type="Pfam" id="PF24068">
    <property type="entry name" value="TPD1_C"/>
    <property type="match status" value="1"/>
</dbReference>
<sequence length="135" mass="14959">VISFLACFKFLILSLIRSCHKNLYSSTPGDEHNNSQYDVELCRKDNIQVTQGQTGTANGIPVYSVTIINTCNSGSCLNIHLSCGWFSSTRLINPAIFRRLGYNDCLVNNGKPLKPGQLLNFQYSNTFSYPLAVSS</sequence>
<dbReference type="EMBL" id="MJEQ01000187">
    <property type="protein sequence ID" value="OIT38629.1"/>
    <property type="molecule type" value="Genomic_DNA"/>
</dbReference>
<proteinExistence type="predicted"/>
<organism evidence="3 4">
    <name type="scientific">Nicotiana attenuata</name>
    <name type="common">Coyote tobacco</name>
    <dbReference type="NCBI Taxonomy" id="49451"/>
    <lineage>
        <taxon>Eukaryota</taxon>
        <taxon>Viridiplantae</taxon>
        <taxon>Streptophyta</taxon>
        <taxon>Embryophyta</taxon>
        <taxon>Tracheophyta</taxon>
        <taxon>Spermatophyta</taxon>
        <taxon>Magnoliopsida</taxon>
        <taxon>eudicotyledons</taxon>
        <taxon>Gunneridae</taxon>
        <taxon>Pentapetalae</taxon>
        <taxon>asterids</taxon>
        <taxon>lamiids</taxon>
        <taxon>Solanales</taxon>
        <taxon>Solanaceae</taxon>
        <taxon>Nicotianoideae</taxon>
        <taxon>Nicotianeae</taxon>
        <taxon>Nicotiana</taxon>
    </lineage>
</organism>
<dbReference type="AlphaFoldDB" id="A0A314LC79"/>
<dbReference type="GO" id="GO:0001709">
    <property type="term" value="P:cell fate determination"/>
    <property type="evidence" value="ECO:0007669"/>
    <property type="project" value="TreeGrafter"/>
</dbReference>
<dbReference type="Proteomes" id="UP000187609">
    <property type="component" value="Unassembled WGS sequence"/>
</dbReference>
<gene>
    <name evidence="3" type="primary">TDL1_1</name>
    <name evidence="3" type="ORF">A4A49_65537</name>
</gene>
<reference evidence="3" key="1">
    <citation type="submission" date="2016-11" db="EMBL/GenBank/DDBJ databases">
        <title>The genome of Nicotiana attenuata.</title>
        <authorList>
            <person name="Xu S."/>
            <person name="Brockmoeller T."/>
            <person name="Gaquerel E."/>
            <person name="Navarro A."/>
            <person name="Kuhl H."/>
            <person name="Gase K."/>
            <person name="Ling Z."/>
            <person name="Zhou W."/>
            <person name="Kreitzer C."/>
            <person name="Stanke M."/>
            <person name="Tang H."/>
            <person name="Lyons E."/>
            <person name="Pandey P."/>
            <person name="Pandey S.P."/>
            <person name="Timmermann B."/>
            <person name="Baldwin I.T."/>
        </authorList>
    </citation>
    <scope>NUCLEOTIDE SEQUENCE [LARGE SCALE GENOMIC DNA]</scope>
    <source>
        <strain evidence="3">UT</strain>
    </source>
</reference>
<keyword evidence="4" id="KW-1185">Reference proteome</keyword>
<dbReference type="InterPro" id="IPR040361">
    <property type="entry name" value="TPD1"/>
</dbReference>
<name>A0A314LC79_NICAT</name>
<accession>A0A314LC79</accession>
<keyword evidence="1 2" id="KW-0732">Signal</keyword>
<dbReference type="Gramene" id="OIT38629">
    <property type="protein sequence ID" value="OIT38629"/>
    <property type="gene ID" value="A4A49_65537"/>
</dbReference>